<dbReference type="OrthoDB" id="2979537at2759"/>
<proteinExistence type="predicted"/>
<evidence type="ECO:0008006" key="3">
    <source>
        <dbReference type="Google" id="ProtNLM"/>
    </source>
</evidence>
<dbReference type="AlphaFoldDB" id="A0A2H3DK24"/>
<evidence type="ECO:0000313" key="2">
    <source>
        <dbReference type="Proteomes" id="UP000217790"/>
    </source>
</evidence>
<accession>A0A2H3DK24</accession>
<keyword evidence="2" id="KW-1185">Reference proteome</keyword>
<dbReference type="InParanoid" id="A0A2H3DK24"/>
<organism evidence="1 2">
    <name type="scientific">Armillaria gallica</name>
    <name type="common">Bulbous honey fungus</name>
    <name type="synonym">Armillaria bulbosa</name>
    <dbReference type="NCBI Taxonomy" id="47427"/>
    <lineage>
        <taxon>Eukaryota</taxon>
        <taxon>Fungi</taxon>
        <taxon>Dikarya</taxon>
        <taxon>Basidiomycota</taxon>
        <taxon>Agaricomycotina</taxon>
        <taxon>Agaricomycetes</taxon>
        <taxon>Agaricomycetidae</taxon>
        <taxon>Agaricales</taxon>
        <taxon>Marasmiineae</taxon>
        <taxon>Physalacriaceae</taxon>
        <taxon>Armillaria</taxon>
    </lineage>
</organism>
<dbReference type="Proteomes" id="UP000217790">
    <property type="component" value="Unassembled WGS sequence"/>
</dbReference>
<protein>
    <recommendedName>
        <fullName evidence="3">F-box domain-containing protein</fullName>
    </recommendedName>
</protein>
<sequence length="440" mass="49871">MDQEKETSKSIGVGDKSFDNLLLDLLSAPLQFPHTISTAKLLASNTAPSEAQYMYFQSVIEHGWEDMQKLSQRLIRACTIMDYLDGQLELAITNVEDAQTIMHPMQQVNDDILEMIFQYCAETESSQNSIDVRGMPWTLSHVCGCWRSLVMNTGRLWTRVRLNLSCDEVFMGSVGASYLISSQFLRAAPFKVDMTIEGYPGDSMVNSVFPVLVPFSPQIWLLKIKASPSACRFLSVCKGFFPCLQSLLICGASYHSKSLETNDMYQDLTLDAFTFAPNLECLQIHELPLRSLYFVSTTLNSITQFSISLYSQLSTVLERTAQMGRLETLDLICNCDIDDIDDDPDPVTILSLHQLVLHDLENWQTILFVWDKIFASQVTMVILSYDGSHFIVTYPILRAPVMSIMELHIHLSDCLINMNDHCSLMIKFLHHTLNLTAFYI</sequence>
<gene>
    <name evidence="1" type="ORF">ARMGADRAFT_1084572</name>
</gene>
<name>A0A2H3DK24_ARMGA</name>
<dbReference type="EMBL" id="KZ293672">
    <property type="protein sequence ID" value="PBK88613.1"/>
    <property type="molecule type" value="Genomic_DNA"/>
</dbReference>
<reference evidence="2" key="1">
    <citation type="journal article" date="2017" name="Nat. Ecol. Evol.">
        <title>Genome expansion and lineage-specific genetic innovations in the forest pathogenic fungi Armillaria.</title>
        <authorList>
            <person name="Sipos G."/>
            <person name="Prasanna A.N."/>
            <person name="Walter M.C."/>
            <person name="O'Connor E."/>
            <person name="Balint B."/>
            <person name="Krizsan K."/>
            <person name="Kiss B."/>
            <person name="Hess J."/>
            <person name="Varga T."/>
            <person name="Slot J."/>
            <person name="Riley R."/>
            <person name="Boka B."/>
            <person name="Rigling D."/>
            <person name="Barry K."/>
            <person name="Lee J."/>
            <person name="Mihaltcheva S."/>
            <person name="LaButti K."/>
            <person name="Lipzen A."/>
            <person name="Waldron R."/>
            <person name="Moloney N.M."/>
            <person name="Sperisen C."/>
            <person name="Kredics L."/>
            <person name="Vagvoelgyi C."/>
            <person name="Patrignani A."/>
            <person name="Fitzpatrick D."/>
            <person name="Nagy I."/>
            <person name="Doyle S."/>
            <person name="Anderson J.B."/>
            <person name="Grigoriev I.V."/>
            <person name="Gueldener U."/>
            <person name="Muensterkoetter M."/>
            <person name="Nagy L.G."/>
        </authorList>
    </citation>
    <scope>NUCLEOTIDE SEQUENCE [LARGE SCALE GENOMIC DNA]</scope>
    <source>
        <strain evidence="2">Ar21-2</strain>
    </source>
</reference>
<evidence type="ECO:0000313" key="1">
    <source>
        <dbReference type="EMBL" id="PBK88613.1"/>
    </source>
</evidence>